<dbReference type="PANTHER" id="PTHR33406:SF13">
    <property type="entry name" value="MEMBRANE PROTEIN YDFJ"/>
    <property type="match status" value="1"/>
</dbReference>
<feature type="transmembrane region" description="Helical" evidence="6">
    <location>
        <begin position="6"/>
        <end position="26"/>
    </location>
</feature>
<evidence type="ECO:0000313" key="8">
    <source>
        <dbReference type="EMBL" id="CAB4886145.1"/>
    </source>
</evidence>
<dbReference type="EMBL" id="CAFBLP010000067">
    <property type="protein sequence ID" value="CAB4886145.1"/>
    <property type="molecule type" value="Genomic_DNA"/>
</dbReference>
<dbReference type="InterPro" id="IPR050545">
    <property type="entry name" value="Mycobact_MmpL"/>
</dbReference>
<feature type="transmembrane region" description="Helical" evidence="6">
    <location>
        <begin position="394"/>
        <end position="415"/>
    </location>
</feature>
<accession>A0A6J7EY96</accession>
<dbReference type="SUPFAM" id="SSF82866">
    <property type="entry name" value="Multidrug efflux transporter AcrB transmembrane domain"/>
    <property type="match status" value="2"/>
</dbReference>
<evidence type="ECO:0000259" key="7">
    <source>
        <dbReference type="PROSITE" id="PS50156"/>
    </source>
</evidence>
<dbReference type="Gene3D" id="1.20.1640.10">
    <property type="entry name" value="Multidrug efflux transporter AcrB transmembrane domain"/>
    <property type="match status" value="2"/>
</dbReference>
<feature type="domain" description="SSD" evidence="7">
    <location>
        <begin position="287"/>
        <end position="449"/>
    </location>
</feature>
<dbReference type="PROSITE" id="PS50156">
    <property type="entry name" value="SSD"/>
    <property type="match status" value="2"/>
</dbReference>
<sequence length="472" mass="49961">MSVWSMNFSMMIGLAVGIDYSLFIVSRYREERVEGKTALAAIENTMSTSGKAVFLSALTVVLSLSAVFLVPVMVFQTMALGMILSVIAVALAALTLLPAVLVAMGDRVLVSRHKKDPDIVAESRWAKWTGVALRRPGMVLAIGLAVLGALIVPSFGMKLGMPGAGVVDTGRTSRDGYETLVASFGPGAAAPAFITVNAADAQTVIDTAKATTNVVDARIVAEPAASGRVVVRVIPGTPIDNSATATMVDNLRSQLDRTVPNALVGGPAAQNRDLTSVLTGRAPYAIGIILIVAFLLLLVVFRSVVIATFSVLMNLVTVGAAFGFATLVFQHGFGTSLIGIHSQGFVDAWAPLFFFALLFGLSMDYQLFLLAAIKERYQATGDTRRAIGEGIARTGRPITNAAVIMIIVFIAFGVTGPIPPTELGLTLAMAVFLDATVVRVMLVPATMALLGEKNWYAPKWLQKILPHVNFSH</sequence>
<feature type="domain" description="SSD" evidence="7">
    <location>
        <begin position="1"/>
        <end position="103"/>
    </location>
</feature>
<feature type="transmembrane region" description="Helical" evidence="6">
    <location>
        <begin position="349"/>
        <end position="373"/>
    </location>
</feature>
<feature type="transmembrane region" description="Helical" evidence="6">
    <location>
        <begin position="282"/>
        <end position="301"/>
    </location>
</feature>
<reference evidence="8" key="1">
    <citation type="submission" date="2020-05" db="EMBL/GenBank/DDBJ databases">
        <authorList>
            <person name="Chiriac C."/>
            <person name="Salcher M."/>
            <person name="Ghai R."/>
            <person name="Kavagutti S V."/>
        </authorList>
    </citation>
    <scope>NUCLEOTIDE SEQUENCE</scope>
</reference>
<feature type="transmembrane region" description="Helical" evidence="6">
    <location>
        <begin position="308"/>
        <end position="329"/>
    </location>
</feature>
<evidence type="ECO:0000256" key="4">
    <source>
        <dbReference type="ARBA" id="ARBA00022989"/>
    </source>
</evidence>
<dbReference type="InterPro" id="IPR004869">
    <property type="entry name" value="MMPL_dom"/>
</dbReference>
<dbReference type="AlphaFoldDB" id="A0A6J7EY96"/>
<evidence type="ECO:0000256" key="6">
    <source>
        <dbReference type="SAM" id="Phobius"/>
    </source>
</evidence>
<dbReference type="Pfam" id="PF03176">
    <property type="entry name" value="MMPL"/>
    <property type="match status" value="2"/>
</dbReference>
<dbReference type="InterPro" id="IPR000731">
    <property type="entry name" value="SSD"/>
</dbReference>
<keyword evidence="4 6" id="KW-1133">Transmembrane helix</keyword>
<dbReference type="PANTHER" id="PTHR33406">
    <property type="entry name" value="MEMBRANE PROTEIN MJ1562-RELATED"/>
    <property type="match status" value="1"/>
</dbReference>
<evidence type="ECO:0000256" key="3">
    <source>
        <dbReference type="ARBA" id="ARBA00022692"/>
    </source>
</evidence>
<comment type="subcellular location">
    <subcellularLocation>
        <location evidence="1">Cell membrane</location>
        <topology evidence="1">Multi-pass membrane protein</topology>
    </subcellularLocation>
</comment>
<keyword evidence="5 6" id="KW-0472">Membrane</keyword>
<dbReference type="GO" id="GO:0005886">
    <property type="term" value="C:plasma membrane"/>
    <property type="evidence" value="ECO:0007669"/>
    <property type="project" value="UniProtKB-SubCell"/>
</dbReference>
<evidence type="ECO:0000256" key="2">
    <source>
        <dbReference type="ARBA" id="ARBA00022475"/>
    </source>
</evidence>
<evidence type="ECO:0000256" key="1">
    <source>
        <dbReference type="ARBA" id="ARBA00004651"/>
    </source>
</evidence>
<keyword evidence="3 6" id="KW-0812">Transmembrane</keyword>
<keyword evidence="2" id="KW-1003">Cell membrane</keyword>
<feature type="transmembrane region" description="Helical" evidence="6">
    <location>
        <begin position="137"/>
        <end position="156"/>
    </location>
</feature>
<feature type="transmembrane region" description="Helical" evidence="6">
    <location>
        <begin position="80"/>
        <end position="105"/>
    </location>
</feature>
<name>A0A6J7EY96_9ZZZZ</name>
<proteinExistence type="predicted"/>
<gene>
    <name evidence="8" type="ORF">UFOPK3376_02255</name>
</gene>
<feature type="transmembrane region" description="Helical" evidence="6">
    <location>
        <begin position="427"/>
        <end position="450"/>
    </location>
</feature>
<feature type="transmembrane region" description="Helical" evidence="6">
    <location>
        <begin position="52"/>
        <end position="74"/>
    </location>
</feature>
<organism evidence="8">
    <name type="scientific">freshwater metagenome</name>
    <dbReference type="NCBI Taxonomy" id="449393"/>
    <lineage>
        <taxon>unclassified sequences</taxon>
        <taxon>metagenomes</taxon>
        <taxon>ecological metagenomes</taxon>
    </lineage>
</organism>
<protein>
    <submittedName>
        <fullName evidence="8">Unannotated protein</fullName>
    </submittedName>
</protein>
<evidence type="ECO:0000256" key="5">
    <source>
        <dbReference type="ARBA" id="ARBA00023136"/>
    </source>
</evidence>